<organism evidence="1 2">
    <name type="scientific">Araneus ventricosus</name>
    <name type="common">Orbweaver spider</name>
    <name type="synonym">Epeira ventricosa</name>
    <dbReference type="NCBI Taxonomy" id="182803"/>
    <lineage>
        <taxon>Eukaryota</taxon>
        <taxon>Metazoa</taxon>
        <taxon>Ecdysozoa</taxon>
        <taxon>Arthropoda</taxon>
        <taxon>Chelicerata</taxon>
        <taxon>Arachnida</taxon>
        <taxon>Araneae</taxon>
        <taxon>Araneomorphae</taxon>
        <taxon>Entelegynae</taxon>
        <taxon>Araneoidea</taxon>
        <taxon>Araneidae</taxon>
        <taxon>Araneus</taxon>
    </lineage>
</organism>
<evidence type="ECO:0000313" key="1">
    <source>
        <dbReference type="EMBL" id="GBL65811.1"/>
    </source>
</evidence>
<comment type="caution">
    <text evidence="1">The sequence shown here is derived from an EMBL/GenBank/DDBJ whole genome shotgun (WGS) entry which is preliminary data.</text>
</comment>
<reference evidence="1 2" key="1">
    <citation type="journal article" date="2019" name="Sci. Rep.">
        <title>Orb-weaving spider Araneus ventricosus genome elucidates the spidroin gene catalogue.</title>
        <authorList>
            <person name="Kono N."/>
            <person name="Nakamura H."/>
            <person name="Ohtoshi R."/>
            <person name="Moran D.A.P."/>
            <person name="Shinohara A."/>
            <person name="Yoshida Y."/>
            <person name="Fujiwara M."/>
            <person name="Mori M."/>
            <person name="Tomita M."/>
            <person name="Arakawa K."/>
        </authorList>
    </citation>
    <scope>NUCLEOTIDE SEQUENCE [LARGE SCALE GENOMIC DNA]</scope>
</reference>
<proteinExistence type="predicted"/>
<gene>
    <name evidence="1" type="ORF">AVEN_158519_1</name>
</gene>
<name>A0A4Y1ZSD9_ARAVE</name>
<protein>
    <submittedName>
        <fullName evidence="1">Uncharacterized protein</fullName>
    </submittedName>
</protein>
<dbReference type="EMBL" id="BGPR01077477">
    <property type="protein sequence ID" value="GBL65811.1"/>
    <property type="molecule type" value="Genomic_DNA"/>
</dbReference>
<evidence type="ECO:0000313" key="2">
    <source>
        <dbReference type="Proteomes" id="UP000499080"/>
    </source>
</evidence>
<dbReference type="Proteomes" id="UP000499080">
    <property type="component" value="Unassembled WGS sequence"/>
</dbReference>
<dbReference type="AlphaFoldDB" id="A0A4Y1ZSD9"/>
<keyword evidence="2" id="KW-1185">Reference proteome</keyword>
<sequence>MPPVETHRENGSYYCYFYSFNDTNRLVCTWLNPHAPCGDKLRSNNLSFHRFGPRSALFPVVRTRRIDVARRLVSTSVVSRVVEVNSSHIKGADGAIASIHSSAAEKFAKPRSVVAARQFEFHRPQSKSANLERLEDWPLEQVFRERAVS</sequence>
<accession>A0A4Y1ZSD9</accession>